<dbReference type="NCBIfam" id="TIGR00115">
    <property type="entry name" value="tig"/>
    <property type="match status" value="1"/>
</dbReference>
<dbReference type="EMBL" id="BARS01012265">
    <property type="protein sequence ID" value="GAF98484.1"/>
    <property type="molecule type" value="Genomic_DNA"/>
</dbReference>
<dbReference type="PANTHER" id="PTHR30560:SF3">
    <property type="entry name" value="TRIGGER FACTOR-LIKE PROTEIN TIG, CHLOROPLASTIC"/>
    <property type="match status" value="1"/>
</dbReference>
<proteinExistence type="predicted"/>
<organism evidence="2">
    <name type="scientific">marine sediment metagenome</name>
    <dbReference type="NCBI Taxonomy" id="412755"/>
    <lineage>
        <taxon>unclassified sequences</taxon>
        <taxon>metagenomes</taxon>
        <taxon>ecological metagenomes</taxon>
    </lineage>
</organism>
<dbReference type="InterPro" id="IPR005215">
    <property type="entry name" value="Trig_fac"/>
</dbReference>
<dbReference type="GO" id="GO:0043335">
    <property type="term" value="P:protein unfolding"/>
    <property type="evidence" value="ECO:0007669"/>
    <property type="project" value="TreeGrafter"/>
</dbReference>
<dbReference type="PANTHER" id="PTHR30560">
    <property type="entry name" value="TRIGGER FACTOR CHAPERONE AND PEPTIDYL-PROLYL CIS/TRANS ISOMERASE"/>
    <property type="match status" value="1"/>
</dbReference>
<dbReference type="GO" id="GO:0003755">
    <property type="term" value="F:peptidyl-prolyl cis-trans isomerase activity"/>
    <property type="evidence" value="ECO:0007669"/>
    <property type="project" value="InterPro"/>
</dbReference>
<dbReference type="Pfam" id="PF05697">
    <property type="entry name" value="Trigger_N"/>
    <property type="match status" value="1"/>
</dbReference>
<dbReference type="AlphaFoldDB" id="X0TYZ8"/>
<feature type="non-terminal residue" evidence="2">
    <location>
        <position position="201"/>
    </location>
</feature>
<dbReference type="InterPro" id="IPR008881">
    <property type="entry name" value="Trigger_fac_ribosome-bd_bac"/>
</dbReference>
<accession>X0TYZ8</accession>
<dbReference type="InterPro" id="IPR036611">
    <property type="entry name" value="Trigger_fac_ribosome-bd_sf"/>
</dbReference>
<dbReference type="GO" id="GO:0015031">
    <property type="term" value="P:protein transport"/>
    <property type="evidence" value="ECO:0007669"/>
    <property type="project" value="InterPro"/>
</dbReference>
<dbReference type="GO" id="GO:0044183">
    <property type="term" value="F:protein folding chaperone"/>
    <property type="evidence" value="ECO:0007669"/>
    <property type="project" value="TreeGrafter"/>
</dbReference>
<dbReference type="SUPFAM" id="SSF102735">
    <property type="entry name" value="Trigger factor ribosome-binding domain"/>
    <property type="match status" value="1"/>
</dbReference>
<evidence type="ECO:0000313" key="2">
    <source>
        <dbReference type="EMBL" id="GAF98484.1"/>
    </source>
</evidence>
<name>X0TYZ8_9ZZZZ</name>
<gene>
    <name evidence="2" type="ORF">S01H1_21931</name>
</gene>
<dbReference type="Gene3D" id="1.10.3120.10">
    <property type="entry name" value="Trigger factor, C-terminal domain"/>
    <property type="match status" value="1"/>
</dbReference>
<dbReference type="Gene3D" id="3.10.50.40">
    <property type="match status" value="1"/>
</dbReference>
<comment type="caution">
    <text evidence="2">The sequence shown here is derived from an EMBL/GenBank/DDBJ whole genome shotgun (WGS) entry which is preliminary data.</text>
</comment>
<feature type="domain" description="PPIase FKBP-type" evidence="1">
    <location>
        <begin position="161"/>
        <end position="201"/>
    </location>
</feature>
<dbReference type="InterPro" id="IPR046357">
    <property type="entry name" value="PPIase_dom_sf"/>
</dbReference>
<reference evidence="2" key="1">
    <citation type="journal article" date="2014" name="Front. Microbiol.">
        <title>High frequency of phylogenetically diverse reductive dehalogenase-homologous genes in deep subseafloor sedimentary metagenomes.</title>
        <authorList>
            <person name="Kawai M."/>
            <person name="Futagami T."/>
            <person name="Toyoda A."/>
            <person name="Takaki Y."/>
            <person name="Nishi S."/>
            <person name="Hori S."/>
            <person name="Arai W."/>
            <person name="Tsubouchi T."/>
            <person name="Morono Y."/>
            <person name="Uchiyama I."/>
            <person name="Ito T."/>
            <person name="Fujiyama A."/>
            <person name="Inagaki F."/>
            <person name="Takami H."/>
        </authorList>
    </citation>
    <scope>NUCLEOTIDE SEQUENCE</scope>
    <source>
        <strain evidence="2">Expedition CK06-06</strain>
    </source>
</reference>
<protein>
    <recommendedName>
        <fullName evidence="1">PPIase FKBP-type domain-containing protein</fullName>
    </recommendedName>
</protein>
<dbReference type="InterPro" id="IPR001179">
    <property type="entry name" value="PPIase_FKBP_dom"/>
</dbReference>
<dbReference type="GO" id="GO:0043022">
    <property type="term" value="F:ribosome binding"/>
    <property type="evidence" value="ECO:0007669"/>
    <property type="project" value="TreeGrafter"/>
</dbReference>
<evidence type="ECO:0000259" key="1">
    <source>
        <dbReference type="PROSITE" id="PS50059"/>
    </source>
</evidence>
<sequence>MQVELEKLDGLKRKLKVTLPADQVTAAYEKRLTEVAKQINMPGFRPGKVPLDIVEKKHGSGLKDEVAGNLMQDSFEKALQENNINIAGQPHVHPAKLEKNTPFEYVAEFEVYPEVVLKDLQGEKLDRLTSEVTEADLTKMLEKIQRQQADWAEVERDAKDGDRLLIDFVGTLNGEMFEGGVAKDFSLELGSKQMIPGFEDG</sequence>
<dbReference type="Pfam" id="PF00254">
    <property type="entry name" value="FKBP_C"/>
    <property type="match status" value="1"/>
</dbReference>
<dbReference type="InterPro" id="IPR037041">
    <property type="entry name" value="Trigger_fac_C_sf"/>
</dbReference>
<dbReference type="Gene3D" id="3.30.70.1050">
    <property type="entry name" value="Trigger factor ribosome-binding domain"/>
    <property type="match status" value="1"/>
</dbReference>
<dbReference type="PROSITE" id="PS50059">
    <property type="entry name" value="FKBP_PPIASE"/>
    <property type="match status" value="1"/>
</dbReference>
<dbReference type="GO" id="GO:0051083">
    <property type="term" value="P:'de novo' cotranslational protein folding"/>
    <property type="evidence" value="ECO:0007669"/>
    <property type="project" value="TreeGrafter"/>
</dbReference>
<dbReference type="SUPFAM" id="SSF54534">
    <property type="entry name" value="FKBP-like"/>
    <property type="match status" value="1"/>
</dbReference>